<evidence type="ECO:0000313" key="7">
    <source>
        <dbReference type="EMBL" id="TNV71817.1"/>
    </source>
</evidence>
<sequence length="149" mass="17428">MSTSNFEDLDKILKYIKKHRMPKDQPIPMSSTKPPSPIVVHCSAGIGRTGTLTAIYAIIEGIEWLHRHSKSMTKDVLSHGLQTGEYQLLSSYYPDLTLPRISVFGTVRRMKEQRWSMVKKQVQYAFVYDYVERWVQKHRIDFEQFGDYV</sequence>
<keyword evidence="4" id="KW-0904">Protein phosphatase</keyword>
<comment type="caution">
    <text evidence="7">The sequence shown here is derived from an EMBL/GenBank/DDBJ whole genome shotgun (WGS) entry which is preliminary data.</text>
</comment>
<accession>A0A8J8NBF6</accession>
<dbReference type="PROSITE" id="PS50056">
    <property type="entry name" value="TYR_PHOSPHATASE_2"/>
    <property type="match status" value="1"/>
</dbReference>
<name>A0A8J8NBF6_HALGN</name>
<dbReference type="InterPro" id="IPR003595">
    <property type="entry name" value="Tyr_Pase_cat"/>
</dbReference>
<dbReference type="SUPFAM" id="SSF52799">
    <property type="entry name" value="(Phosphotyrosine protein) phosphatases II"/>
    <property type="match status" value="1"/>
</dbReference>
<organism evidence="7 8">
    <name type="scientific">Halteria grandinella</name>
    <dbReference type="NCBI Taxonomy" id="5974"/>
    <lineage>
        <taxon>Eukaryota</taxon>
        <taxon>Sar</taxon>
        <taxon>Alveolata</taxon>
        <taxon>Ciliophora</taxon>
        <taxon>Intramacronucleata</taxon>
        <taxon>Spirotrichea</taxon>
        <taxon>Stichotrichia</taxon>
        <taxon>Sporadotrichida</taxon>
        <taxon>Halteriidae</taxon>
        <taxon>Halteria</taxon>
    </lineage>
</organism>
<dbReference type="PROSITE" id="PS00383">
    <property type="entry name" value="TYR_PHOSPHATASE_1"/>
    <property type="match status" value="1"/>
</dbReference>
<dbReference type="InterPro" id="IPR029021">
    <property type="entry name" value="Prot-tyrosine_phosphatase-like"/>
</dbReference>
<evidence type="ECO:0000256" key="2">
    <source>
        <dbReference type="ARBA" id="ARBA00013064"/>
    </source>
</evidence>
<dbReference type="OrthoDB" id="282898at2759"/>
<keyword evidence="8" id="KW-1185">Reference proteome</keyword>
<dbReference type="SMART" id="SM00404">
    <property type="entry name" value="PTPc_motif"/>
    <property type="match status" value="1"/>
</dbReference>
<proteinExistence type="inferred from homology"/>
<protein>
    <recommendedName>
        <fullName evidence="2">protein-tyrosine-phosphatase</fullName>
        <ecNumber evidence="2">3.1.3.48</ecNumber>
    </recommendedName>
</protein>
<dbReference type="InterPro" id="IPR000387">
    <property type="entry name" value="Tyr_Pase_dom"/>
</dbReference>
<evidence type="ECO:0000256" key="1">
    <source>
        <dbReference type="ARBA" id="ARBA00009580"/>
    </source>
</evidence>
<dbReference type="PRINTS" id="PR00700">
    <property type="entry name" value="PRTYPHPHTASE"/>
</dbReference>
<evidence type="ECO:0000256" key="3">
    <source>
        <dbReference type="ARBA" id="ARBA00022801"/>
    </source>
</evidence>
<dbReference type="Pfam" id="PF00102">
    <property type="entry name" value="Y_phosphatase"/>
    <property type="match status" value="1"/>
</dbReference>
<dbReference type="InterPro" id="IPR000242">
    <property type="entry name" value="PTP_cat"/>
</dbReference>
<gene>
    <name evidence="7" type="ORF">FGO68_gene2739</name>
</gene>
<dbReference type="PROSITE" id="PS50055">
    <property type="entry name" value="TYR_PHOSPHATASE_PTP"/>
    <property type="match status" value="1"/>
</dbReference>
<feature type="domain" description="Tyrosine specific protein phosphatases" evidence="6">
    <location>
        <begin position="10"/>
        <end position="125"/>
    </location>
</feature>
<dbReference type="InterPro" id="IPR016130">
    <property type="entry name" value="Tyr_Pase_AS"/>
</dbReference>
<evidence type="ECO:0000259" key="5">
    <source>
        <dbReference type="PROSITE" id="PS50055"/>
    </source>
</evidence>
<dbReference type="AlphaFoldDB" id="A0A8J8NBF6"/>
<dbReference type="PANTHER" id="PTHR19134:SF562">
    <property type="entry name" value="PROTEIN-TYROSINE-PHOSPHATASE"/>
    <property type="match status" value="1"/>
</dbReference>
<dbReference type="EMBL" id="RRYP01027012">
    <property type="protein sequence ID" value="TNV71817.1"/>
    <property type="molecule type" value="Genomic_DNA"/>
</dbReference>
<dbReference type="Proteomes" id="UP000785679">
    <property type="component" value="Unassembled WGS sequence"/>
</dbReference>
<dbReference type="PANTHER" id="PTHR19134">
    <property type="entry name" value="RECEPTOR-TYPE TYROSINE-PROTEIN PHOSPHATASE"/>
    <property type="match status" value="1"/>
</dbReference>
<dbReference type="GO" id="GO:0004725">
    <property type="term" value="F:protein tyrosine phosphatase activity"/>
    <property type="evidence" value="ECO:0007669"/>
    <property type="project" value="UniProtKB-EC"/>
</dbReference>
<comment type="similarity">
    <text evidence="1">Belongs to the protein-tyrosine phosphatase family.</text>
</comment>
<reference evidence="7" key="1">
    <citation type="submission" date="2019-06" db="EMBL/GenBank/DDBJ databases">
        <authorList>
            <person name="Zheng W."/>
        </authorList>
    </citation>
    <scope>NUCLEOTIDE SEQUENCE</scope>
    <source>
        <strain evidence="7">QDHG01</strain>
    </source>
</reference>
<feature type="domain" description="Tyrosine-protein phosphatase" evidence="5">
    <location>
        <begin position="1"/>
        <end position="134"/>
    </location>
</feature>
<evidence type="ECO:0000256" key="4">
    <source>
        <dbReference type="ARBA" id="ARBA00022912"/>
    </source>
</evidence>
<dbReference type="EC" id="3.1.3.48" evidence="2"/>
<dbReference type="InterPro" id="IPR050348">
    <property type="entry name" value="Protein-Tyr_Phosphatase"/>
</dbReference>
<evidence type="ECO:0000313" key="8">
    <source>
        <dbReference type="Proteomes" id="UP000785679"/>
    </source>
</evidence>
<dbReference type="Gene3D" id="3.90.190.10">
    <property type="entry name" value="Protein tyrosine phosphatase superfamily"/>
    <property type="match status" value="1"/>
</dbReference>
<keyword evidence="3" id="KW-0378">Hydrolase</keyword>
<evidence type="ECO:0000259" key="6">
    <source>
        <dbReference type="PROSITE" id="PS50056"/>
    </source>
</evidence>